<evidence type="ECO:0000313" key="2">
    <source>
        <dbReference type="Proteomes" id="UP000749646"/>
    </source>
</evidence>
<sequence length="216" mass="24831">MTKEAPRQPEFHSNTPAAIFREKARAPAAFKPVEAAIADVSKKRKFLLEDRDEAFAKKRTELVEETSGSSKLPKGIKLQTIAILKKESSVDGSFDVADLDKKLMDANANNTIWKEAVQTEFDDLRKWLWNDPRVLRPDIGEEDRQRIIDLVEKSQALITDDMEGLSVLLHKIVLQVRLDDYWKLLHIKFYNHTTRLTTRSSITDRRGNCLRGDIEE</sequence>
<dbReference type="Proteomes" id="UP000749646">
    <property type="component" value="Unassembled WGS sequence"/>
</dbReference>
<evidence type="ECO:0000313" key="1">
    <source>
        <dbReference type="EMBL" id="KAF9976802.1"/>
    </source>
</evidence>
<proteinExistence type="predicted"/>
<gene>
    <name evidence="1" type="ORF">BGZ65_007665</name>
</gene>
<organism evidence="1 2">
    <name type="scientific">Modicella reniformis</name>
    <dbReference type="NCBI Taxonomy" id="1440133"/>
    <lineage>
        <taxon>Eukaryota</taxon>
        <taxon>Fungi</taxon>
        <taxon>Fungi incertae sedis</taxon>
        <taxon>Mucoromycota</taxon>
        <taxon>Mortierellomycotina</taxon>
        <taxon>Mortierellomycetes</taxon>
        <taxon>Mortierellales</taxon>
        <taxon>Mortierellaceae</taxon>
        <taxon>Modicella</taxon>
    </lineage>
</organism>
<dbReference type="AlphaFoldDB" id="A0A9P6JHG3"/>
<comment type="caution">
    <text evidence="1">The sequence shown here is derived from an EMBL/GenBank/DDBJ whole genome shotgun (WGS) entry which is preliminary data.</text>
</comment>
<accession>A0A9P6JHG3</accession>
<reference evidence="1" key="1">
    <citation type="journal article" date="2020" name="Fungal Divers.">
        <title>Resolving the Mortierellaceae phylogeny through synthesis of multi-gene phylogenetics and phylogenomics.</title>
        <authorList>
            <person name="Vandepol N."/>
            <person name="Liber J."/>
            <person name="Desiro A."/>
            <person name="Na H."/>
            <person name="Kennedy M."/>
            <person name="Barry K."/>
            <person name="Grigoriev I.V."/>
            <person name="Miller A.N."/>
            <person name="O'Donnell K."/>
            <person name="Stajich J.E."/>
            <person name="Bonito G."/>
        </authorList>
    </citation>
    <scope>NUCLEOTIDE SEQUENCE</scope>
    <source>
        <strain evidence="1">MES-2147</strain>
    </source>
</reference>
<dbReference type="EMBL" id="JAAAHW010004234">
    <property type="protein sequence ID" value="KAF9976802.1"/>
    <property type="molecule type" value="Genomic_DNA"/>
</dbReference>
<name>A0A9P6JHG3_9FUNG</name>
<protein>
    <submittedName>
        <fullName evidence="1">Uncharacterized protein</fullName>
    </submittedName>
</protein>
<keyword evidence="2" id="KW-1185">Reference proteome</keyword>